<dbReference type="Pfam" id="PF01565">
    <property type="entry name" value="FAD_binding_4"/>
    <property type="match status" value="1"/>
</dbReference>
<dbReference type="SUPFAM" id="SSF55103">
    <property type="entry name" value="FAD-linked oxidases, C-terminal domain"/>
    <property type="match status" value="1"/>
</dbReference>
<dbReference type="InterPro" id="IPR016166">
    <property type="entry name" value="FAD-bd_PCMH"/>
</dbReference>
<protein>
    <submittedName>
        <fullName evidence="4">Putative FAD linked oxidase-like</fullName>
    </submittedName>
</protein>
<dbReference type="GO" id="GO:0071949">
    <property type="term" value="F:FAD binding"/>
    <property type="evidence" value="ECO:0007669"/>
    <property type="project" value="InterPro"/>
</dbReference>
<keyword evidence="1" id="KW-0285">Flavoprotein</keyword>
<dbReference type="EMBL" id="CABL01000008">
    <property type="protein sequence ID" value="CBH75378.1"/>
    <property type="molecule type" value="Genomic_DNA"/>
</dbReference>
<dbReference type="InterPro" id="IPR036318">
    <property type="entry name" value="FAD-bd_PCMH-like_sf"/>
</dbReference>
<dbReference type="PANTHER" id="PTHR11748">
    <property type="entry name" value="D-LACTATE DEHYDROGENASE"/>
    <property type="match status" value="1"/>
</dbReference>
<gene>
    <name evidence="4" type="ORF">CARN1_1395</name>
</gene>
<proteinExistence type="predicted"/>
<organism evidence="4">
    <name type="scientific">mine drainage metagenome</name>
    <dbReference type="NCBI Taxonomy" id="410659"/>
    <lineage>
        <taxon>unclassified sequences</taxon>
        <taxon>metagenomes</taxon>
        <taxon>ecological metagenomes</taxon>
    </lineage>
</organism>
<dbReference type="InterPro" id="IPR016169">
    <property type="entry name" value="FAD-bd_PCMH_sub2"/>
</dbReference>
<evidence type="ECO:0000313" key="4">
    <source>
        <dbReference type="EMBL" id="CBH75378.1"/>
    </source>
</evidence>
<dbReference type="InterPro" id="IPR016164">
    <property type="entry name" value="FAD-linked_Oxase-like_C"/>
</dbReference>
<dbReference type="SUPFAM" id="SSF56176">
    <property type="entry name" value="FAD-binding/transporter-associated domain-like"/>
    <property type="match status" value="1"/>
</dbReference>
<evidence type="ECO:0000256" key="2">
    <source>
        <dbReference type="ARBA" id="ARBA00022827"/>
    </source>
</evidence>
<name>E6PFZ1_9ZZZZ</name>
<accession>E6PFZ1</accession>
<dbReference type="PROSITE" id="PS51387">
    <property type="entry name" value="FAD_PCMH"/>
    <property type="match status" value="1"/>
</dbReference>
<keyword evidence="2" id="KW-0274">FAD</keyword>
<dbReference type="PANTHER" id="PTHR11748:SF103">
    <property type="entry name" value="GLYCOLATE OXIDASE SUBUNIT GLCE"/>
    <property type="match status" value="1"/>
</dbReference>
<feature type="domain" description="FAD-binding PCMH-type" evidence="3">
    <location>
        <begin position="1"/>
        <end position="174"/>
    </location>
</feature>
<sequence length="404" mass="43245">MSRDAHVNDAAISEALADASANRRPVALRGGGVFAGMQRGVIDADELDLRARRAVLEYEARDLTIAVECGVTAAQLEQTLRERRQFLPLDAPNSVQASVGGILAAGWSGPRRHRYGRPRDLLIGSAFALADGTLARAGGMVVKNVAGYDLSRLFVGSLGTLAVLLRANLKALPLPECARIFLASLPAGTRERAFAQVRNLRPEPSAAWWISGFNHEIDGDPGDDGRIAIMLECESALLERATLDWRAALGRAGIPETRLLDAGAHAAFSRLLDAPMQLPGAHALTYRSPSLPSRGLDLADAMAGVIDRFEMQRDLLVDIMNGDVTARASGDAASFAQMVGMLDDALHDLAPRARILAGGGDAHDRLDCFGLLPSALSRMRALKERFDPHGILNPGVAFFDGRHT</sequence>
<evidence type="ECO:0000256" key="1">
    <source>
        <dbReference type="ARBA" id="ARBA00022630"/>
    </source>
</evidence>
<dbReference type="Gene3D" id="1.10.45.10">
    <property type="entry name" value="Vanillyl-alcohol Oxidase, Chain A, domain 4"/>
    <property type="match status" value="1"/>
</dbReference>
<dbReference type="GO" id="GO:0003824">
    <property type="term" value="F:catalytic activity"/>
    <property type="evidence" value="ECO:0007669"/>
    <property type="project" value="InterPro"/>
</dbReference>
<dbReference type="Gene3D" id="3.30.465.10">
    <property type="match status" value="1"/>
</dbReference>
<dbReference type="InterPro" id="IPR006094">
    <property type="entry name" value="Oxid_FAD_bind_N"/>
</dbReference>
<evidence type="ECO:0000259" key="3">
    <source>
        <dbReference type="PROSITE" id="PS51387"/>
    </source>
</evidence>
<dbReference type="InterPro" id="IPR016171">
    <property type="entry name" value="Vanillyl_alc_oxidase_C-sub2"/>
</dbReference>
<reference evidence="4" key="1">
    <citation type="submission" date="2009-10" db="EMBL/GenBank/DDBJ databases">
        <title>Diversity of trophic interactions inside an arsenic-rich microbial ecosystem.</title>
        <authorList>
            <person name="Bertin P.N."/>
            <person name="Heinrich-Salmeron A."/>
            <person name="Pelletier E."/>
            <person name="Goulhen-Chollet F."/>
            <person name="Arsene-Ploetze F."/>
            <person name="Gallien S."/>
            <person name="Calteau A."/>
            <person name="Vallenet D."/>
            <person name="Casiot C."/>
            <person name="Chane-Woon-Ming B."/>
            <person name="Giloteaux L."/>
            <person name="Barakat M."/>
            <person name="Bonnefoy V."/>
            <person name="Bruneel O."/>
            <person name="Chandler M."/>
            <person name="Cleiss J."/>
            <person name="Duran R."/>
            <person name="Elbaz-Poulichet F."/>
            <person name="Fonknechten N."/>
            <person name="Lauga B."/>
            <person name="Mornico D."/>
            <person name="Ortet P."/>
            <person name="Schaeffer C."/>
            <person name="Siguier P."/>
            <person name="Alexander Thil Smith A."/>
            <person name="Van Dorsselaer A."/>
            <person name="Weissenbach J."/>
            <person name="Medigue C."/>
            <person name="Le Paslier D."/>
        </authorList>
    </citation>
    <scope>NUCLEOTIDE SEQUENCE</scope>
</reference>
<dbReference type="AlphaFoldDB" id="E6PFZ1"/>
<comment type="caution">
    <text evidence="4">The sequence shown here is derived from an EMBL/GenBank/DDBJ whole genome shotgun (WGS) entry which is preliminary data.</text>
</comment>